<feature type="modified residue" description="4-aspartylphosphate" evidence="1">
    <location>
        <position position="59"/>
    </location>
</feature>
<dbReference type="Gene3D" id="2.40.50.1020">
    <property type="entry name" value="LytTr DNA-binding domain"/>
    <property type="match status" value="1"/>
</dbReference>
<reference evidence="4 5" key="1">
    <citation type="submission" date="2021-01" db="EMBL/GenBank/DDBJ databases">
        <title>FDA dAtabase for Regulatory Grade micrObial Sequences (FDA-ARGOS): Supporting development and validation of Infectious Disease Dx tests.</title>
        <authorList>
            <person name="Sproer C."/>
            <person name="Gronow S."/>
            <person name="Severitt S."/>
            <person name="Schroder I."/>
            <person name="Tallon L."/>
            <person name="Sadzewicz L."/>
            <person name="Zhao X."/>
            <person name="Boylan J."/>
            <person name="Ott S."/>
            <person name="Bowen H."/>
            <person name="Vavikolanu K."/>
            <person name="Mehta A."/>
            <person name="Aluvathingal J."/>
            <person name="Nadendla S."/>
            <person name="Lowell S."/>
            <person name="Myers T."/>
            <person name="Yan Y."/>
            <person name="Sichtig H."/>
        </authorList>
    </citation>
    <scope>NUCLEOTIDE SEQUENCE [LARGE SCALE GENOMIC DNA]</scope>
    <source>
        <strain evidence="4 5">FDAARGOS_1141</strain>
    </source>
</reference>
<dbReference type="PROSITE" id="PS50930">
    <property type="entry name" value="HTH_LYTTR"/>
    <property type="match status" value="1"/>
</dbReference>
<keyword evidence="5" id="KW-1185">Reference proteome</keyword>
<dbReference type="SMART" id="SM00448">
    <property type="entry name" value="REC"/>
    <property type="match status" value="1"/>
</dbReference>
<evidence type="ECO:0000313" key="5">
    <source>
        <dbReference type="Proteomes" id="UP000595498"/>
    </source>
</evidence>
<accession>A0ABX7CTE0</accession>
<dbReference type="PROSITE" id="PS50110">
    <property type="entry name" value="RESPONSE_REGULATORY"/>
    <property type="match status" value="1"/>
</dbReference>
<evidence type="ECO:0000256" key="1">
    <source>
        <dbReference type="PROSITE-ProRule" id="PRU00169"/>
    </source>
</evidence>
<proteinExistence type="predicted"/>
<dbReference type="Proteomes" id="UP000595498">
    <property type="component" value="Chromosome"/>
</dbReference>
<dbReference type="InterPro" id="IPR011006">
    <property type="entry name" value="CheY-like_superfamily"/>
</dbReference>
<feature type="domain" description="HTH LytTR-type" evidence="3">
    <location>
        <begin position="138"/>
        <end position="241"/>
    </location>
</feature>
<feature type="domain" description="Response regulatory" evidence="2">
    <location>
        <begin position="7"/>
        <end position="121"/>
    </location>
</feature>
<dbReference type="InterPro" id="IPR007492">
    <property type="entry name" value="LytTR_DNA-bd_dom"/>
</dbReference>
<sequence>MNKLNYRLLIVDDEPDSLLYILMQLRDLPFIHEDIGIVSSPAQALTYLKENEVDILMLDMYLGQGGVDGIKLAGMIANPPVMVACSAYPSYVFEANEAGICAYLSKITSFKVLKTIMEEVVGIVDRKAEQQSRDIQSLTMKTLQNEIVLIEVEEIYYASVELGELQIVLEAESHRFNTKLHELQSKLSVQNFARPRLNTLVNLAKVDLVRPNELYLIKPRNGMAISITRAYRENFNHRFEAYRQNNK</sequence>
<dbReference type="Pfam" id="PF04397">
    <property type="entry name" value="LytTR"/>
    <property type="match status" value="1"/>
</dbReference>
<dbReference type="SUPFAM" id="SSF52172">
    <property type="entry name" value="CheY-like"/>
    <property type="match status" value="1"/>
</dbReference>
<protein>
    <submittedName>
        <fullName evidence="4">Response regulator transcription factor</fullName>
    </submittedName>
</protein>
<name>A0ABX7CTE0_SPHMU</name>
<dbReference type="EMBL" id="CP068224">
    <property type="protein sequence ID" value="QQT54563.1"/>
    <property type="molecule type" value="Genomic_DNA"/>
</dbReference>
<keyword evidence="1" id="KW-0597">Phosphoprotein</keyword>
<dbReference type="CDD" id="cd00156">
    <property type="entry name" value="REC"/>
    <property type="match status" value="1"/>
</dbReference>
<dbReference type="InterPro" id="IPR001789">
    <property type="entry name" value="Sig_transdc_resp-reg_receiver"/>
</dbReference>
<evidence type="ECO:0000259" key="3">
    <source>
        <dbReference type="PROSITE" id="PS50930"/>
    </source>
</evidence>
<organism evidence="4 5">
    <name type="scientific">Sphingobacterium multivorum</name>
    <dbReference type="NCBI Taxonomy" id="28454"/>
    <lineage>
        <taxon>Bacteria</taxon>
        <taxon>Pseudomonadati</taxon>
        <taxon>Bacteroidota</taxon>
        <taxon>Sphingobacteriia</taxon>
        <taxon>Sphingobacteriales</taxon>
        <taxon>Sphingobacteriaceae</taxon>
        <taxon>Sphingobacterium</taxon>
    </lineage>
</organism>
<dbReference type="Pfam" id="PF00072">
    <property type="entry name" value="Response_reg"/>
    <property type="match status" value="1"/>
</dbReference>
<gene>
    <name evidence="4" type="ORF">I6I98_04710</name>
</gene>
<evidence type="ECO:0000259" key="2">
    <source>
        <dbReference type="PROSITE" id="PS50110"/>
    </source>
</evidence>
<evidence type="ECO:0000313" key="4">
    <source>
        <dbReference type="EMBL" id="QQT54563.1"/>
    </source>
</evidence>
<dbReference type="Gene3D" id="3.40.50.2300">
    <property type="match status" value="1"/>
</dbReference>
<dbReference type="SMART" id="SM00850">
    <property type="entry name" value="LytTR"/>
    <property type="match status" value="1"/>
</dbReference>